<dbReference type="InterPro" id="IPR007730">
    <property type="entry name" value="SPOR-like_dom"/>
</dbReference>
<feature type="domain" description="NlpC/P60" evidence="7">
    <location>
        <begin position="135"/>
        <end position="258"/>
    </location>
</feature>
<evidence type="ECO:0000313" key="8">
    <source>
        <dbReference type="EMBL" id="ADD68425.1"/>
    </source>
</evidence>
<dbReference type="PROSITE" id="PS51724">
    <property type="entry name" value="SPOR"/>
    <property type="match status" value="1"/>
</dbReference>
<feature type="signal peptide" evidence="5">
    <location>
        <begin position="1"/>
        <end position="20"/>
    </location>
</feature>
<keyword evidence="5" id="KW-0732">Signal</keyword>
<sequence length="258" mass="29166" precursor="true">MKYLKIILLCLSLVFTVSCASRTYDTSSSYKYSAAKKYSSPRTLSSMQYTIQVGAFRMLSNAVRLEAKLDRDGLESYYFLDTDGLYKVRFGNFSSKADAQKTAKRFKNRGYIDVYYIVSPDQYMAAKPEYRNNATGLRGQIVKTAKSYIGTPYRWGGTTTSGFDCSGLTMVTYRVNGLNLPRVSRSQYRAGKFISKKNLKPGDLVFFATGTPNRVSHVGIYIGSGKFIHAPSRGKKVRIENLENPFFRRTYMGGRSYI</sequence>
<dbReference type="InterPro" id="IPR036680">
    <property type="entry name" value="SPOR-like_sf"/>
</dbReference>
<proteinExistence type="inferred from homology"/>
<keyword evidence="3" id="KW-0378">Hydrolase</keyword>
<reference evidence="8 9" key="1">
    <citation type="journal article" date="2010" name="Stand. Genomic Sci.">
        <title>Complete genome sequence of Denitrovibrio acetiphilus type strain (N2460).</title>
        <authorList>
            <person name="Kiss H."/>
            <person name="Lang E."/>
            <person name="Lapidus A."/>
            <person name="Copeland A."/>
            <person name="Nolan M."/>
            <person name="Glavina Del Rio T."/>
            <person name="Chen F."/>
            <person name="Lucas S."/>
            <person name="Tice H."/>
            <person name="Cheng J.F."/>
            <person name="Han C."/>
            <person name="Goodwin L."/>
            <person name="Pitluck S."/>
            <person name="Liolios K."/>
            <person name="Pati A."/>
            <person name="Ivanova N."/>
            <person name="Mavromatis K."/>
            <person name="Chen A."/>
            <person name="Palaniappan K."/>
            <person name="Land M."/>
            <person name="Hauser L."/>
            <person name="Chang Y.J."/>
            <person name="Jeffries C.D."/>
            <person name="Detter J.C."/>
            <person name="Brettin T."/>
            <person name="Spring S."/>
            <person name="Rohde M."/>
            <person name="Goker M."/>
            <person name="Woyke T."/>
            <person name="Bristow J."/>
            <person name="Eisen J.A."/>
            <person name="Markowitz V."/>
            <person name="Hugenholtz P."/>
            <person name="Kyrpides N.C."/>
            <person name="Klenk H.P."/>
        </authorList>
    </citation>
    <scope>NUCLEOTIDE SEQUENCE [LARGE SCALE GENOMIC DNA]</scope>
    <source>
        <strain evidence="9">DSM 12809 / NBRC 114555 / N2460</strain>
    </source>
</reference>
<dbReference type="InParanoid" id="D4H8S6"/>
<dbReference type="PANTHER" id="PTHR47053">
    <property type="entry name" value="MUREIN DD-ENDOPEPTIDASE MEPH-RELATED"/>
    <property type="match status" value="1"/>
</dbReference>
<dbReference type="PROSITE" id="PS51935">
    <property type="entry name" value="NLPC_P60"/>
    <property type="match status" value="1"/>
</dbReference>
<dbReference type="STRING" id="522772.Dacet_1660"/>
<accession>D4H8S6</accession>
<feature type="chain" id="PRO_5003058062" evidence="5">
    <location>
        <begin position="21"/>
        <end position="258"/>
    </location>
</feature>
<dbReference type="PROSITE" id="PS51257">
    <property type="entry name" value="PROKAR_LIPOPROTEIN"/>
    <property type="match status" value="1"/>
</dbReference>
<dbReference type="InterPro" id="IPR038765">
    <property type="entry name" value="Papain-like_cys_pep_sf"/>
</dbReference>
<organism evidence="8 9">
    <name type="scientific">Denitrovibrio acetiphilus (strain DSM 12809 / NBRC 114555 / N2460)</name>
    <dbReference type="NCBI Taxonomy" id="522772"/>
    <lineage>
        <taxon>Bacteria</taxon>
        <taxon>Pseudomonadati</taxon>
        <taxon>Deferribacterota</taxon>
        <taxon>Deferribacteres</taxon>
        <taxon>Deferribacterales</taxon>
        <taxon>Geovibrionaceae</taxon>
        <taxon>Denitrovibrio</taxon>
    </lineage>
</organism>
<dbReference type="Gene3D" id="3.90.1720.10">
    <property type="entry name" value="endopeptidase domain like (from Nostoc punctiforme)"/>
    <property type="match status" value="1"/>
</dbReference>
<dbReference type="InterPro" id="IPR000064">
    <property type="entry name" value="NLP_P60_dom"/>
</dbReference>
<name>D4H8S6_DENA2</name>
<evidence type="ECO:0000313" key="9">
    <source>
        <dbReference type="Proteomes" id="UP000002012"/>
    </source>
</evidence>
<dbReference type="KEGG" id="dap:Dacet_1660"/>
<dbReference type="Pfam" id="PF00877">
    <property type="entry name" value="NLPC_P60"/>
    <property type="match status" value="1"/>
</dbReference>
<dbReference type="Proteomes" id="UP000002012">
    <property type="component" value="Chromosome"/>
</dbReference>
<keyword evidence="2" id="KW-0645">Protease</keyword>
<protein>
    <submittedName>
        <fullName evidence="8">NLP/P60 protein</fullName>
    </submittedName>
</protein>
<evidence type="ECO:0000256" key="5">
    <source>
        <dbReference type="SAM" id="SignalP"/>
    </source>
</evidence>
<comment type="similarity">
    <text evidence="1">Belongs to the peptidase C40 family.</text>
</comment>
<dbReference type="RefSeq" id="WP_013010936.1">
    <property type="nucleotide sequence ID" value="NC_013943.1"/>
</dbReference>
<dbReference type="eggNOG" id="COG3087">
    <property type="taxonomic scope" value="Bacteria"/>
</dbReference>
<dbReference type="SUPFAM" id="SSF54001">
    <property type="entry name" value="Cysteine proteinases"/>
    <property type="match status" value="1"/>
</dbReference>
<dbReference type="GO" id="GO:0008234">
    <property type="term" value="F:cysteine-type peptidase activity"/>
    <property type="evidence" value="ECO:0007669"/>
    <property type="project" value="UniProtKB-KW"/>
</dbReference>
<dbReference type="InterPro" id="IPR051202">
    <property type="entry name" value="Peptidase_C40"/>
</dbReference>
<evidence type="ECO:0000256" key="2">
    <source>
        <dbReference type="ARBA" id="ARBA00022670"/>
    </source>
</evidence>
<evidence type="ECO:0000256" key="3">
    <source>
        <dbReference type="ARBA" id="ARBA00022801"/>
    </source>
</evidence>
<dbReference type="MEROPS" id="C40.006"/>
<evidence type="ECO:0000259" key="6">
    <source>
        <dbReference type="PROSITE" id="PS51724"/>
    </source>
</evidence>
<dbReference type="EMBL" id="CP001968">
    <property type="protein sequence ID" value="ADD68425.1"/>
    <property type="molecule type" value="Genomic_DNA"/>
</dbReference>
<dbReference type="Pfam" id="PF05036">
    <property type="entry name" value="SPOR"/>
    <property type="match status" value="1"/>
</dbReference>
<evidence type="ECO:0000259" key="7">
    <source>
        <dbReference type="PROSITE" id="PS51935"/>
    </source>
</evidence>
<dbReference type="Gene3D" id="3.30.70.1070">
    <property type="entry name" value="Sporulation related repeat"/>
    <property type="match status" value="1"/>
</dbReference>
<dbReference type="SUPFAM" id="SSF110997">
    <property type="entry name" value="Sporulation related repeat"/>
    <property type="match status" value="1"/>
</dbReference>
<dbReference type="eggNOG" id="COG0791">
    <property type="taxonomic scope" value="Bacteria"/>
</dbReference>
<gene>
    <name evidence="8" type="ordered locus">Dacet_1660</name>
</gene>
<keyword evidence="9" id="KW-1185">Reference proteome</keyword>
<dbReference type="HOGENOM" id="CLU_016043_1_5_0"/>
<evidence type="ECO:0000256" key="1">
    <source>
        <dbReference type="ARBA" id="ARBA00007074"/>
    </source>
</evidence>
<evidence type="ECO:0000256" key="4">
    <source>
        <dbReference type="ARBA" id="ARBA00022807"/>
    </source>
</evidence>
<dbReference type="GO" id="GO:0042834">
    <property type="term" value="F:peptidoglycan binding"/>
    <property type="evidence" value="ECO:0007669"/>
    <property type="project" value="InterPro"/>
</dbReference>
<keyword evidence="4" id="KW-0788">Thiol protease</keyword>
<dbReference type="FunCoup" id="D4H8S6">
    <property type="interactions" value="49"/>
</dbReference>
<dbReference type="PANTHER" id="PTHR47053:SF1">
    <property type="entry name" value="MUREIN DD-ENDOPEPTIDASE MEPH-RELATED"/>
    <property type="match status" value="1"/>
</dbReference>
<dbReference type="AlphaFoldDB" id="D4H8S6"/>
<dbReference type="GO" id="GO:0006508">
    <property type="term" value="P:proteolysis"/>
    <property type="evidence" value="ECO:0007669"/>
    <property type="project" value="UniProtKB-KW"/>
</dbReference>
<feature type="domain" description="SPOR" evidence="6">
    <location>
        <begin position="43"/>
        <end position="119"/>
    </location>
</feature>
<dbReference type="PaxDb" id="522772-Dacet_1660"/>